<evidence type="ECO:0000256" key="1">
    <source>
        <dbReference type="ARBA" id="ARBA00022988"/>
    </source>
</evidence>
<dbReference type="InterPro" id="IPR038277">
    <property type="entry name" value="UreF_sf"/>
</dbReference>
<keyword evidence="2" id="KW-0143">Chaperone</keyword>
<dbReference type="Proteomes" id="UP001199469">
    <property type="component" value="Unassembled WGS sequence"/>
</dbReference>
<name>A0ABS8PB93_9PSEU</name>
<accession>A0ABS8PB93</accession>
<evidence type="ECO:0000256" key="2">
    <source>
        <dbReference type="ARBA" id="ARBA00023186"/>
    </source>
</evidence>
<dbReference type="PANTHER" id="PTHR33620">
    <property type="entry name" value="UREASE ACCESSORY PROTEIN F"/>
    <property type="match status" value="1"/>
</dbReference>
<gene>
    <name evidence="3" type="ORF">LQ327_19400</name>
</gene>
<proteinExistence type="predicted"/>
<dbReference type="Pfam" id="PF01730">
    <property type="entry name" value="UreF"/>
    <property type="match status" value="1"/>
</dbReference>
<comment type="caution">
    <text evidence="3">The sequence shown here is derived from an EMBL/GenBank/DDBJ whole genome shotgun (WGS) entry which is preliminary data.</text>
</comment>
<dbReference type="EMBL" id="JAJNDB010000004">
    <property type="protein sequence ID" value="MCD2195539.1"/>
    <property type="molecule type" value="Genomic_DNA"/>
</dbReference>
<keyword evidence="4" id="KW-1185">Reference proteome</keyword>
<reference evidence="3 4" key="1">
    <citation type="submission" date="2021-11" db="EMBL/GenBank/DDBJ databases">
        <title>Draft genome sequence of Actinomycetospora sp. SF1 isolated from the rhizosphere soil.</title>
        <authorList>
            <person name="Duangmal K."/>
            <person name="Chantavorakit T."/>
        </authorList>
    </citation>
    <scope>NUCLEOTIDE SEQUENCE [LARGE SCALE GENOMIC DNA]</scope>
    <source>
        <strain evidence="3 4">TBRC 5722</strain>
    </source>
</reference>
<evidence type="ECO:0000313" key="4">
    <source>
        <dbReference type="Proteomes" id="UP001199469"/>
    </source>
</evidence>
<dbReference type="PANTHER" id="PTHR33620:SF1">
    <property type="entry name" value="UREASE ACCESSORY PROTEIN F"/>
    <property type="match status" value="1"/>
</dbReference>
<dbReference type="RefSeq" id="WP_230736728.1">
    <property type="nucleotide sequence ID" value="NZ_JAJNDB010000004.1"/>
</dbReference>
<keyword evidence="1" id="KW-0996">Nickel insertion</keyword>
<evidence type="ECO:0000313" key="3">
    <source>
        <dbReference type="EMBL" id="MCD2195539.1"/>
    </source>
</evidence>
<sequence>MSGLWLLADSRLPTGGHAHSGGIEAAVRRGLVSAPDDVAGWLGGRVPTAGLVTAAPSAAACALAAAAPAPARALSARGEPSDALVDRTFPSRTGVSERGEESAALAGRGFPSCGELRSPDWARWDAAISARTPVAALREVSRTQGRAMLRTVRSAWPDAAIDGLGARPHQALVLGVATAAANGSPHDAAALAVHHLVGQVCSAAVRLLGLDPLALAGVHARALDEHRDVIDRAADAGTDAAALDDPDHLPSATTPLPEVLAVLHARSEGALFAS</sequence>
<dbReference type="InterPro" id="IPR002639">
    <property type="entry name" value="UreF"/>
</dbReference>
<organism evidence="3 4">
    <name type="scientific">Actinomycetospora endophytica</name>
    <dbReference type="NCBI Taxonomy" id="2291215"/>
    <lineage>
        <taxon>Bacteria</taxon>
        <taxon>Bacillati</taxon>
        <taxon>Actinomycetota</taxon>
        <taxon>Actinomycetes</taxon>
        <taxon>Pseudonocardiales</taxon>
        <taxon>Pseudonocardiaceae</taxon>
        <taxon>Actinomycetospora</taxon>
    </lineage>
</organism>
<dbReference type="Gene3D" id="1.10.4190.10">
    <property type="entry name" value="Urease accessory protein UreF"/>
    <property type="match status" value="1"/>
</dbReference>
<protein>
    <submittedName>
        <fullName evidence="3">Urease accessory protein UreF</fullName>
    </submittedName>
</protein>